<organism evidence="2 3">
    <name type="scientific">Ancylomarina longa</name>
    <dbReference type="NCBI Taxonomy" id="2487017"/>
    <lineage>
        <taxon>Bacteria</taxon>
        <taxon>Pseudomonadati</taxon>
        <taxon>Bacteroidota</taxon>
        <taxon>Bacteroidia</taxon>
        <taxon>Marinilabiliales</taxon>
        <taxon>Marinifilaceae</taxon>
        <taxon>Ancylomarina</taxon>
    </lineage>
</organism>
<evidence type="ECO:0000313" key="3">
    <source>
        <dbReference type="Proteomes" id="UP000282985"/>
    </source>
</evidence>
<dbReference type="GO" id="GO:0043856">
    <property type="term" value="F:anti-sigma factor antagonist activity"/>
    <property type="evidence" value="ECO:0007669"/>
    <property type="project" value="TreeGrafter"/>
</dbReference>
<comment type="caution">
    <text evidence="2">The sequence shown here is derived from an EMBL/GenBank/DDBJ whole genome shotgun (WGS) entry which is preliminary data.</text>
</comment>
<proteinExistence type="predicted"/>
<dbReference type="AlphaFoldDB" id="A0A434AUJ1"/>
<dbReference type="OrthoDB" id="9796110at2"/>
<accession>A0A434AUJ1</accession>
<keyword evidence="3" id="KW-1185">Reference proteome</keyword>
<reference evidence="2 3" key="1">
    <citation type="submission" date="2018-11" db="EMBL/GenBank/DDBJ databases">
        <title>Parancylomarina longa gen. nov., sp. nov., isolated from sediments of southern Okinawa.</title>
        <authorList>
            <person name="Fu T."/>
        </authorList>
    </citation>
    <scope>NUCLEOTIDE SEQUENCE [LARGE SCALE GENOMIC DNA]</scope>
    <source>
        <strain evidence="2 3">T3-2 S1-C</strain>
    </source>
</reference>
<dbReference type="Pfam" id="PF01740">
    <property type="entry name" value="STAS"/>
    <property type="match status" value="1"/>
</dbReference>
<protein>
    <submittedName>
        <fullName evidence="2">Anti-sigma factor antagonist</fullName>
    </submittedName>
</protein>
<dbReference type="SUPFAM" id="SSF52091">
    <property type="entry name" value="SpoIIaa-like"/>
    <property type="match status" value="1"/>
</dbReference>
<name>A0A434AUJ1_9BACT</name>
<dbReference type="RefSeq" id="WP_127343798.1">
    <property type="nucleotide sequence ID" value="NZ_RJJX01000011.1"/>
</dbReference>
<dbReference type="InterPro" id="IPR002645">
    <property type="entry name" value="STAS_dom"/>
</dbReference>
<dbReference type="PANTHER" id="PTHR33495">
    <property type="entry name" value="ANTI-SIGMA FACTOR ANTAGONIST TM_1081-RELATED-RELATED"/>
    <property type="match status" value="1"/>
</dbReference>
<dbReference type="Gene3D" id="3.30.750.24">
    <property type="entry name" value="STAS domain"/>
    <property type="match status" value="1"/>
</dbReference>
<dbReference type="CDD" id="cd07043">
    <property type="entry name" value="STAS_anti-anti-sigma_factors"/>
    <property type="match status" value="1"/>
</dbReference>
<dbReference type="PROSITE" id="PS50801">
    <property type="entry name" value="STAS"/>
    <property type="match status" value="1"/>
</dbReference>
<evidence type="ECO:0000259" key="1">
    <source>
        <dbReference type="PROSITE" id="PS50801"/>
    </source>
</evidence>
<dbReference type="EMBL" id="RJJX01000011">
    <property type="protein sequence ID" value="RUT78130.1"/>
    <property type="molecule type" value="Genomic_DNA"/>
</dbReference>
<sequence>MLNFRMEDQSVVASLEGTRRINSKISDLVKKEIIEFIEQSGKQIVLDLKGISFIDSQGFSALKAIAELACAQDRLFALANVSDDVLELVELVGLKDAFVIGKN</sequence>
<dbReference type="InterPro" id="IPR036513">
    <property type="entry name" value="STAS_dom_sf"/>
</dbReference>
<dbReference type="Proteomes" id="UP000282985">
    <property type="component" value="Unassembled WGS sequence"/>
</dbReference>
<dbReference type="PANTHER" id="PTHR33495:SF2">
    <property type="entry name" value="ANTI-SIGMA FACTOR ANTAGONIST TM_1081-RELATED"/>
    <property type="match status" value="1"/>
</dbReference>
<gene>
    <name evidence="2" type="ORF">DLK05_09800</name>
</gene>
<evidence type="ECO:0000313" key="2">
    <source>
        <dbReference type="EMBL" id="RUT78130.1"/>
    </source>
</evidence>
<feature type="domain" description="STAS" evidence="1">
    <location>
        <begin position="26"/>
        <end position="103"/>
    </location>
</feature>